<reference evidence="13 14" key="1">
    <citation type="submission" date="2019-07" db="EMBL/GenBank/DDBJ databases">
        <title>Allobacillus sp. nov. SKP isolated from shrimp paste of Euphausiacea.</title>
        <authorList>
            <person name="Kanchanasin P."/>
            <person name="Tanasupawat S."/>
            <person name="Shi W."/>
            <person name="Wu L."/>
            <person name="Ma J."/>
        </authorList>
    </citation>
    <scope>NUCLEOTIDE SEQUENCE [LARGE SCALE GENOMIC DNA]</scope>
    <source>
        <strain evidence="13 14">SKP4-8</strain>
    </source>
</reference>
<proteinExistence type="inferred from homology"/>
<evidence type="ECO:0000313" key="14">
    <source>
        <dbReference type="Proteomes" id="UP000316425"/>
    </source>
</evidence>
<evidence type="ECO:0000256" key="2">
    <source>
        <dbReference type="ARBA" id="ARBA00009983"/>
    </source>
</evidence>
<dbReference type="InterPro" id="IPR012160">
    <property type="entry name" value="LtaS-like"/>
</dbReference>
<keyword evidence="14" id="KW-1185">Reference proteome</keyword>
<evidence type="ECO:0000256" key="10">
    <source>
        <dbReference type="PIRSR" id="PIRSR005091-3"/>
    </source>
</evidence>
<feature type="active site" evidence="8">
    <location>
        <position position="295"/>
    </location>
</feature>
<evidence type="ECO:0000256" key="3">
    <source>
        <dbReference type="ARBA" id="ARBA00022475"/>
    </source>
</evidence>
<feature type="domain" description="Sulfatase N-terminal" evidence="12">
    <location>
        <begin position="245"/>
        <end position="535"/>
    </location>
</feature>
<dbReference type="Gene3D" id="3.40.720.10">
    <property type="entry name" value="Alkaline Phosphatase, subunit A"/>
    <property type="match status" value="1"/>
</dbReference>
<protein>
    <submittedName>
        <fullName evidence="13">LTA synthase family protein</fullName>
    </submittedName>
</protein>
<feature type="binding site" evidence="9">
    <location>
        <position position="410"/>
    </location>
    <ligand>
        <name>substrate</name>
    </ligand>
</feature>
<evidence type="ECO:0000259" key="12">
    <source>
        <dbReference type="Pfam" id="PF00884"/>
    </source>
</evidence>
<dbReference type="GO" id="GO:0046872">
    <property type="term" value="F:metal ion binding"/>
    <property type="evidence" value="ECO:0007669"/>
    <property type="project" value="UniProtKB-KW"/>
</dbReference>
<dbReference type="Gene3D" id="3.30.1120.170">
    <property type="match status" value="1"/>
</dbReference>
<feature type="transmembrane region" description="Helical" evidence="11">
    <location>
        <begin position="7"/>
        <end position="28"/>
    </location>
</feature>
<feature type="transmembrane region" description="Helical" evidence="11">
    <location>
        <begin position="108"/>
        <end position="132"/>
    </location>
</feature>
<dbReference type="InterPro" id="IPR017850">
    <property type="entry name" value="Alkaline_phosphatase_core_sf"/>
</dbReference>
<dbReference type="RefSeq" id="WP_144087454.1">
    <property type="nucleotide sequence ID" value="NZ_VMHE01000001.1"/>
</dbReference>
<evidence type="ECO:0000256" key="11">
    <source>
        <dbReference type="SAM" id="Phobius"/>
    </source>
</evidence>
<gene>
    <name evidence="13" type="ORF">FPQ13_01095</name>
</gene>
<dbReference type="OrthoDB" id="5901192at2"/>
<accession>A0A556PTI7</accession>
<comment type="similarity">
    <text evidence="2 7">Belongs to the LTA synthase family.</text>
</comment>
<dbReference type="CDD" id="cd16015">
    <property type="entry name" value="LTA_synthase"/>
    <property type="match status" value="1"/>
</dbReference>
<feature type="binding site" evidence="10">
    <location>
        <position position="295"/>
    </location>
    <ligand>
        <name>Mn(2+)</name>
        <dbReference type="ChEBI" id="CHEBI:29035"/>
    </ligand>
</feature>
<dbReference type="InterPro" id="IPR000917">
    <property type="entry name" value="Sulfatase_N"/>
</dbReference>
<dbReference type="InterPro" id="IPR050448">
    <property type="entry name" value="OpgB/LTA_synthase_biosynth"/>
</dbReference>
<dbReference type="Pfam" id="PF00884">
    <property type="entry name" value="Sulfatase"/>
    <property type="match status" value="1"/>
</dbReference>
<evidence type="ECO:0000313" key="13">
    <source>
        <dbReference type="EMBL" id="TSJ67695.1"/>
    </source>
</evidence>
<keyword evidence="5 11" id="KW-1133">Transmembrane helix</keyword>
<dbReference type="PANTHER" id="PTHR47371:SF1">
    <property type="entry name" value="LIPOTEICHOIC ACID SYNTHASE-LIKE YQGS"/>
    <property type="match status" value="1"/>
</dbReference>
<dbReference type="EMBL" id="VMHE01000001">
    <property type="protein sequence ID" value="TSJ67695.1"/>
    <property type="molecule type" value="Genomic_DNA"/>
</dbReference>
<comment type="subcellular location">
    <subcellularLocation>
        <location evidence="1">Cell membrane</location>
        <topology evidence="1">Multi-pass membrane protein</topology>
    </subcellularLocation>
</comment>
<evidence type="ECO:0000256" key="8">
    <source>
        <dbReference type="PIRSR" id="PIRSR005091-1"/>
    </source>
</evidence>
<feature type="transmembrane region" description="Helical" evidence="11">
    <location>
        <begin position="152"/>
        <end position="169"/>
    </location>
</feature>
<evidence type="ECO:0000256" key="9">
    <source>
        <dbReference type="PIRSR" id="PIRSR005091-2"/>
    </source>
</evidence>
<dbReference type="PIRSF" id="PIRSF005091">
    <property type="entry name" value="Mmb_sulf_HI1246"/>
    <property type="match status" value="1"/>
</dbReference>
<dbReference type="AlphaFoldDB" id="A0A556PTI7"/>
<keyword evidence="9" id="KW-0479">Metal-binding</keyword>
<feature type="binding site" evidence="10">
    <location>
        <position position="253"/>
    </location>
    <ligand>
        <name>Mn(2+)</name>
        <dbReference type="ChEBI" id="CHEBI:29035"/>
    </ligand>
</feature>
<feature type="transmembrane region" description="Helical" evidence="11">
    <location>
        <begin position="71"/>
        <end position="88"/>
    </location>
</feature>
<organism evidence="13 14">
    <name type="scientific">Allobacillus salarius</name>
    <dbReference type="NCBI Taxonomy" id="1955272"/>
    <lineage>
        <taxon>Bacteria</taxon>
        <taxon>Bacillati</taxon>
        <taxon>Bacillota</taxon>
        <taxon>Bacilli</taxon>
        <taxon>Bacillales</taxon>
        <taxon>Bacillaceae</taxon>
        <taxon>Allobacillus</taxon>
    </lineage>
</organism>
<keyword evidence="4 11" id="KW-0812">Transmembrane</keyword>
<feature type="binding site" evidence="10">
    <location>
        <position position="469"/>
    </location>
    <ligand>
        <name>Mn(2+)</name>
        <dbReference type="ChEBI" id="CHEBI:29035"/>
    </ligand>
</feature>
<evidence type="ECO:0000256" key="1">
    <source>
        <dbReference type="ARBA" id="ARBA00004651"/>
    </source>
</evidence>
<dbReference type="GO" id="GO:0005886">
    <property type="term" value="C:plasma membrane"/>
    <property type="evidence" value="ECO:0007669"/>
    <property type="project" value="UniProtKB-SubCell"/>
</dbReference>
<evidence type="ECO:0000256" key="6">
    <source>
        <dbReference type="ARBA" id="ARBA00023136"/>
    </source>
</evidence>
<dbReference type="PANTHER" id="PTHR47371">
    <property type="entry name" value="LIPOTEICHOIC ACID SYNTHASE"/>
    <property type="match status" value="1"/>
</dbReference>
<dbReference type="SUPFAM" id="SSF53649">
    <property type="entry name" value="Alkaline phosphatase-like"/>
    <property type="match status" value="1"/>
</dbReference>
<keyword evidence="6 7" id="KW-0472">Membrane</keyword>
<keyword evidence="3 7" id="KW-1003">Cell membrane</keyword>
<dbReference type="Proteomes" id="UP000316425">
    <property type="component" value="Unassembled WGS sequence"/>
</dbReference>
<feature type="transmembrane region" description="Helical" evidence="11">
    <location>
        <begin position="40"/>
        <end position="59"/>
    </location>
</feature>
<evidence type="ECO:0000256" key="7">
    <source>
        <dbReference type="PIRNR" id="PIRNR005091"/>
    </source>
</evidence>
<keyword evidence="9" id="KW-0464">Manganese</keyword>
<evidence type="ECO:0000256" key="4">
    <source>
        <dbReference type="ARBA" id="ARBA00022692"/>
    </source>
</evidence>
<comment type="caution">
    <text evidence="13">The sequence shown here is derived from an EMBL/GenBank/DDBJ whole genome shotgun (WGS) entry which is preliminary data.</text>
</comment>
<evidence type="ECO:0000256" key="5">
    <source>
        <dbReference type="ARBA" id="ARBA00022989"/>
    </source>
</evidence>
<feature type="binding site" evidence="10">
    <location>
        <position position="470"/>
    </location>
    <ligand>
        <name>Mn(2+)</name>
        <dbReference type="ChEBI" id="CHEBI:29035"/>
    </ligand>
</feature>
<sequence>MNKIKQIPLFIIAAILLGVKTYIVYRFYFNLSIESIFQETILIINALAISAFILFLAVWMKPKNQKRYIKYVSLVMSLIVFANLLYYRNFTDFVTIPTLFQVNNAGDLGSSVFSLFYLTDILLFLDVILIFYFARKETFPVKLYSGLFKRKLIVVSLAALALNLTLAEIERPMLFKRGFDREYLVKNVGIFAFHAYDMVLTASTQSKRLFADGSEMSEIEKYVDKEIRSTNKVTSTDMRGIAEDKNIIYIAAESLQSFVINKELHGEEITPFLNDLVEDSYYFDNFYHQTLLGKTSDHEFILDNSLYPLPNSAVYFTHAQNEFHSLPKIIKQKGYSSYSMHANNGSFWNRNTMYESLGYDKFFDQQSYEISDEHSFGWGLEDKEFFRQSVDMMKDLEEPYYLKMISLTNHFPFEIPEKKTTIEQFDSNSTTLNQYFQTVRYFDESLEVFFDELKESGKYEDSIIIIMGDHYGISSYHNKAMAQFLGKDEITPYDEVLLERVPLLIHIPGNENNQVISQVTGQIDFKPTILNMLDIENQNDIVFGNDLFSEERKGFIAMRDGTVVGDDFIYTSEVCYERSTGDIADDSNCTDILEQAMQELQYSDEIIYGDLFRFYNFDKGEIIEEEVE</sequence>
<name>A0A556PTI7_9BACI</name>